<keyword evidence="2" id="KW-1133">Transmembrane helix</keyword>
<feature type="transmembrane region" description="Helical" evidence="2">
    <location>
        <begin position="28"/>
        <end position="48"/>
    </location>
</feature>
<organism evidence="3">
    <name type="scientific">viral metagenome</name>
    <dbReference type="NCBI Taxonomy" id="1070528"/>
    <lineage>
        <taxon>unclassified sequences</taxon>
        <taxon>metagenomes</taxon>
        <taxon>organismal metagenomes</taxon>
    </lineage>
</organism>
<dbReference type="GO" id="GO:0016020">
    <property type="term" value="C:membrane"/>
    <property type="evidence" value="ECO:0007669"/>
    <property type="project" value="InterPro"/>
</dbReference>
<evidence type="ECO:0000256" key="2">
    <source>
        <dbReference type="SAM" id="Phobius"/>
    </source>
</evidence>
<keyword evidence="1" id="KW-0808">Transferase</keyword>
<dbReference type="Gene3D" id="1.20.120.1760">
    <property type="match status" value="1"/>
</dbReference>
<feature type="transmembrane region" description="Helical" evidence="2">
    <location>
        <begin position="113"/>
        <end position="134"/>
    </location>
</feature>
<dbReference type="EMBL" id="MN738877">
    <property type="protein sequence ID" value="QHT29452.1"/>
    <property type="molecule type" value="Genomic_DNA"/>
</dbReference>
<dbReference type="InterPro" id="IPR000462">
    <property type="entry name" value="CDP-OH_P_trans"/>
</dbReference>
<dbReference type="Pfam" id="PF01066">
    <property type="entry name" value="CDP-OH_P_transf"/>
    <property type="match status" value="1"/>
</dbReference>
<reference evidence="3" key="1">
    <citation type="journal article" date="2020" name="Nature">
        <title>Giant virus diversity and host interactions through global metagenomics.</title>
        <authorList>
            <person name="Schulz F."/>
            <person name="Roux S."/>
            <person name="Paez-Espino D."/>
            <person name="Jungbluth S."/>
            <person name="Walsh D.A."/>
            <person name="Denef V.J."/>
            <person name="McMahon K.D."/>
            <person name="Konstantinidis K.T."/>
            <person name="Eloe-Fadrosh E.A."/>
            <person name="Kyrpides N.C."/>
            <person name="Woyke T."/>
        </authorList>
    </citation>
    <scope>NUCLEOTIDE SEQUENCE</scope>
    <source>
        <strain evidence="3">GVMAG-M-3300005589-24</strain>
    </source>
</reference>
<keyword evidence="2" id="KW-0472">Membrane</keyword>
<dbReference type="InterPro" id="IPR048254">
    <property type="entry name" value="CDP_ALCOHOL_P_TRANSF_CS"/>
</dbReference>
<evidence type="ECO:0000256" key="1">
    <source>
        <dbReference type="ARBA" id="ARBA00022679"/>
    </source>
</evidence>
<feature type="transmembrane region" description="Helical" evidence="2">
    <location>
        <begin position="54"/>
        <end position="74"/>
    </location>
</feature>
<dbReference type="GO" id="GO:0008654">
    <property type="term" value="P:phospholipid biosynthetic process"/>
    <property type="evidence" value="ECO:0007669"/>
    <property type="project" value="InterPro"/>
</dbReference>
<keyword evidence="2" id="KW-0812">Transmembrane</keyword>
<feature type="transmembrane region" description="Helical" evidence="2">
    <location>
        <begin position="167"/>
        <end position="184"/>
    </location>
</feature>
<name>A0A6C0EL69_9ZZZZ</name>
<accession>A0A6C0EL69</accession>
<dbReference type="InterPro" id="IPR043130">
    <property type="entry name" value="CDP-OH_PTrfase_TM_dom"/>
</dbReference>
<protein>
    <recommendedName>
        <fullName evidence="4">CDP-alcohol phosphatidyltransferase</fullName>
    </recommendedName>
</protein>
<proteinExistence type="predicted"/>
<evidence type="ECO:0008006" key="4">
    <source>
        <dbReference type="Google" id="ProtNLM"/>
    </source>
</evidence>
<dbReference type="GO" id="GO:0016780">
    <property type="term" value="F:phosphotransferase activity, for other substituted phosphate groups"/>
    <property type="evidence" value="ECO:0007669"/>
    <property type="project" value="InterPro"/>
</dbReference>
<dbReference type="PROSITE" id="PS00379">
    <property type="entry name" value="CDP_ALCOHOL_P_TRANSF"/>
    <property type="match status" value="1"/>
</dbReference>
<dbReference type="AlphaFoldDB" id="A0A6C0EL69"/>
<evidence type="ECO:0000313" key="3">
    <source>
        <dbReference type="EMBL" id="QHT29452.1"/>
    </source>
</evidence>
<sequence>MTKDECPVDNFLNDIADWLSPLFKKMYFTPNGITTLSLIFGLLSAWFLWKGKVWLFAILYMISFFFDCMDGLYARKYKMTSKFGDWYDHIKDWVVGLILVVIIFMRYKDRCSPSVLIIVAVVFLLLTVLMGIFVGCQDKKRSKGASLTLFQKMCVGDVDKNIRWMRYFGPGTWTIFFILTVILMEKKICT</sequence>
<feature type="transmembrane region" description="Helical" evidence="2">
    <location>
        <begin position="86"/>
        <end position="107"/>
    </location>
</feature>